<feature type="compositionally biased region" description="Low complexity" evidence="1">
    <location>
        <begin position="9"/>
        <end position="22"/>
    </location>
</feature>
<name>A0A1I3FK75_SELRU</name>
<dbReference type="RefSeq" id="WP_075444189.1">
    <property type="nucleotide sequence ID" value="NZ_FOQK01000015.1"/>
</dbReference>
<reference evidence="2 3" key="1">
    <citation type="submission" date="2016-10" db="EMBL/GenBank/DDBJ databases">
        <authorList>
            <person name="de Groot N.N."/>
        </authorList>
    </citation>
    <scope>NUCLEOTIDE SEQUENCE [LARGE SCALE GENOMIC DNA]</scope>
    <source>
        <strain evidence="2 3">Z108</strain>
    </source>
</reference>
<dbReference type="AlphaFoldDB" id="A0A1I3FK75"/>
<sequence>MDIQIRNLSESAVSAPASQPAAEPHESFRDIMGEFTAAEQAPSPPSTAPLADLALVQPAASQDTVDSIKAQTQHNLSWQAYYTLGGHFKLGERFTMPHVLPSYEESVRAIGPGGPYSVEAVSNCILSMAAQVAQGNPEKIAEIRQEIEKAVAIFRRDYQAATKEKDLPQICLSTYDAIMTGLDKLQAEYTQNNEAAAQTA</sequence>
<evidence type="ECO:0000313" key="3">
    <source>
        <dbReference type="Proteomes" id="UP000183639"/>
    </source>
</evidence>
<protein>
    <submittedName>
        <fullName evidence="2">Uncharacterized protein</fullName>
    </submittedName>
</protein>
<accession>A0A1I3FK75</accession>
<proteinExistence type="predicted"/>
<dbReference type="Proteomes" id="UP000183639">
    <property type="component" value="Unassembled WGS sequence"/>
</dbReference>
<dbReference type="EMBL" id="FOQK01000015">
    <property type="protein sequence ID" value="SFI11321.1"/>
    <property type="molecule type" value="Genomic_DNA"/>
</dbReference>
<dbReference type="OrthoDB" id="49105at2"/>
<gene>
    <name evidence="2" type="ORF">SAMN04487861_11552</name>
</gene>
<feature type="region of interest" description="Disordered" evidence="1">
    <location>
        <begin position="1"/>
        <end position="31"/>
    </location>
</feature>
<evidence type="ECO:0000313" key="2">
    <source>
        <dbReference type="EMBL" id="SFI11321.1"/>
    </source>
</evidence>
<evidence type="ECO:0000256" key="1">
    <source>
        <dbReference type="SAM" id="MobiDB-lite"/>
    </source>
</evidence>
<organism evidence="2 3">
    <name type="scientific">Selenomonas ruminantium</name>
    <dbReference type="NCBI Taxonomy" id="971"/>
    <lineage>
        <taxon>Bacteria</taxon>
        <taxon>Bacillati</taxon>
        <taxon>Bacillota</taxon>
        <taxon>Negativicutes</taxon>
        <taxon>Selenomonadales</taxon>
        <taxon>Selenomonadaceae</taxon>
        <taxon>Selenomonas</taxon>
    </lineage>
</organism>